<evidence type="ECO:0000313" key="3">
    <source>
        <dbReference type="EMBL" id="PMD30857.1"/>
    </source>
</evidence>
<feature type="transmembrane region" description="Helical" evidence="2">
    <location>
        <begin position="548"/>
        <end position="570"/>
    </location>
</feature>
<feature type="compositionally biased region" description="Low complexity" evidence="1">
    <location>
        <begin position="210"/>
        <end position="224"/>
    </location>
</feature>
<evidence type="ECO:0000256" key="2">
    <source>
        <dbReference type="SAM" id="Phobius"/>
    </source>
</evidence>
<evidence type="ECO:0000313" key="4">
    <source>
        <dbReference type="Proteomes" id="UP000235786"/>
    </source>
</evidence>
<keyword evidence="4" id="KW-1185">Reference proteome</keyword>
<organism evidence="3 4">
    <name type="scientific">Hyaloscypha variabilis (strain UAMH 11265 / GT02V1 / F)</name>
    <name type="common">Meliniomyces variabilis</name>
    <dbReference type="NCBI Taxonomy" id="1149755"/>
    <lineage>
        <taxon>Eukaryota</taxon>
        <taxon>Fungi</taxon>
        <taxon>Dikarya</taxon>
        <taxon>Ascomycota</taxon>
        <taxon>Pezizomycotina</taxon>
        <taxon>Leotiomycetes</taxon>
        <taxon>Helotiales</taxon>
        <taxon>Hyaloscyphaceae</taxon>
        <taxon>Hyaloscypha</taxon>
        <taxon>Hyaloscypha variabilis</taxon>
    </lineage>
</organism>
<keyword evidence="2" id="KW-0812">Transmembrane</keyword>
<dbReference type="Proteomes" id="UP000235786">
    <property type="component" value="Unassembled WGS sequence"/>
</dbReference>
<dbReference type="OrthoDB" id="3921198at2759"/>
<reference evidence="3 4" key="1">
    <citation type="submission" date="2016-04" db="EMBL/GenBank/DDBJ databases">
        <title>A degradative enzymes factory behind the ericoid mycorrhizal symbiosis.</title>
        <authorList>
            <consortium name="DOE Joint Genome Institute"/>
            <person name="Martino E."/>
            <person name="Morin E."/>
            <person name="Grelet G."/>
            <person name="Kuo A."/>
            <person name="Kohler A."/>
            <person name="Daghino S."/>
            <person name="Barry K."/>
            <person name="Choi C."/>
            <person name="Cichocki N."/>
            <person name="Clum A."/>
            <person name="Copeland A."/>
            <person name="Hainaut M."/>
            <person name="Haridas S."/>
            <person name="Labutti K."/>
            <person name="Lindquist E."/>
            <person name="Lipzen A."/>
            <person name="Khouja H.-R."/>
            <person name="Murat C."/>
            <person name="Ohm R."/>
            <person name="Olson A."/>
            <person name="Spatafora J."/>
            <person name="Veneault-Fourrey C."/>
            <person name="Henrissat B."/>
            <person name="Grigoriev I."/>
            <person name="Martin F."/>
            <person name="Perotto S."/>
        </authorList>
    </citation>
    <scope>NUCLEOTIDE SEQUENCE [LARGE SCALE GENOMIC DNA]</scope>
    <source>
        <strain evidence="3 4">F</strain>
    </source>
</reference>
<gene>
    <name evidence="3" type="ORF">L207DRAFT_573318</name>
</gene>
<feature type="compositionally biased region" description="Low complexity" evidence="1">
    <location>
        <begin position="29"/>
        <end position="49"/>
    </location>
</feature>
<feature type="compositionally biased region" description="Polar residues" evidence="1">
    <location>
        <begin position="88"/>
        <end position="101"/>
    </location>
</feature>
<feature type="compositionally biased region" description="Polar residues" evidence="1">
    <location>
        <begin position="225"/>
        <end position="236"/>
    </location>
</feature>
<feature type="region of interest" description="Disordered" evidence="1">
    <location>
        <begin position="1"/>
        <end position="51"/>
    </location>
</feature>
<feature type="region of interest" description="Disordered" evidence="1">
    <location>
        <begin position="85"/>
        <end position="114"/>
    </location>
</feature>
<protein>
    <submittedName>
        <fullName evidence="3">Uncharacterized protein</fullName>
    </submittedName>
</protein>
<evidence type="ECO:0000256" key="1">
    <source>
        <dbReference type="SAM" id="MobiDB-lite"/>
    </source>
</evidence>
<dbReference type="EMBL" id="KZ613965">
    <property type="protein sequence ID" value="PMD30857.1"/>
    <property type="molecule type" value="Genomic_DNA"/>
</dbReference>
<feature type="region of interest" description="Disordered" evidence="1">
    <location>
        <begin position="199"/>
        <end position="237"/>
    </location>
</feature>
<keyword evidence="2" id="KW-1133">Transmembrane helix</keyword>
<name>A0A2J6QX47_HYAVF</name>
<keyword evidence="2" id="KW-0472">Membrane</keyword>
<feature type="compositionally biased region" description="Basic residues" evidence="1">
    <location>
        <begin position="145"/>
        <end position="154"/>
    </location>
</feature>
<feature type="region of interest" description="Disordered" evidence="1">
    <location>
        <begin position="133"/>
        <end position="154"/>
    </location>
</feature>
<sequence length="610" mass="67485">MPPLMLDMAPPQSPPHNSLSIRTAKKGRQSIQQAPSSSSSQQPYPEYPIKIPPEKQSKAVELYNSFILAELLAQNDTVTHNDGYLLPTGQSTARSVTSQASSKRRGAPSTSASTFDAMTDYGSVVSFNQSPTSATELTSFDGKKVRTRKRKRLTPKARAKAALVRYLGSCQPCRSRRVPCPLDHHDIQFLEMLRLSMPKEEPRPEPQPSPLSAASSSSQRTARSVTKQEPASSTAVSDDFLGIGAQLPDLPDMDFDTQLDMDILSAGQGENYDNTQAERPPPATLDFLAPDLPIVNPNPYATFLHGALFSLGCLRGNLFHCQHLQICPQRFNTAEELQQHFASAHFEFTRIDPAHRYICSICNRTSLFPNDACTCQTPDPETVELWICGHFIKRPWFQRDNSDGTDFQGYQPGSNFFDSPSFGGPNAGGPWDPNMNNRGNFGNVNQGPFNYQGGYGRTGNQSFGWDNSNGSGSGSNQYQRNFLGTRQRAFDGQYTFQIWCSKAQQKSWAMKPLLLTLLLLFTVIFGLSHDWMIAKTRTAFPGASIHPYLPAAGFIILITSIVLPLATIHLKARRARCRSRCPLQAFTHSSLPLTNRPIGPEYSLRGVVCL</sequence>
<accession>A0A2J6QX47</accession>
<dbReference type="AlphaFoldDB" id="A0A2J6QX47"/>
<feature type="transmembrane region" description="Helical" evidence="2">
    <location>
        <begin position="508"/>
        <end position="528"/>
    </location>
</feature>
<proteinExistence type="predicted"/>